<keyword evidence="4 5" id="KW-0413">Isomerase</keyword>
<dbReference type="GO" id="GO:0003723">
    <property type="term" value="F:RNA binding"/>
    <property type="evidence" value="ECO:0007669"/>
    <property type="project" value="InterPro"/>
</dbReference>
<evidence type="ECO:0000256" key="2">
    <source>
        <dbReference type="ARBA" id="ARBA00005642"/>
    </source>
</evidence>
<protein>
    <recommendedName>
        <fullName evidence="5">tRNA pseudouridine synthase B</fullName>
        <ecNumber evidence="5">5.4.99.25</ecNumber>
    </recommendedName>
    <alternativeName>
        <fullName evidence="5">tRNA pseudouridine(55) synthase</fullName>
        <shortName evidence="5">Psi55 synthase</shortName>
    </alternativeName>
    <alternativeName>
        <fullName evidence="5">tRNA pseudouridylate synthase</fullName>
    </alternativeName>
    <alternativeName>
        <fullName evidence="5">tRNA-uridine isomerase</fullName>
    </alternativeName>
</protein>
<sequence length="281" mass="31430">MNKFLENTGIEIDEFGRPSGILLVNKEVGETSHDVVDKVRKIYGTRKVGHAGTLDPFAEGLLIILVGKATKLSNELLNKDKEYQAEVLFGISTNTSDIEGTIDKSSEKEINKEDLVNTLKKFQPNYNQYVPVFSSVKVDGDKLRVLARKYESFEITKNKQVIFKGPNSEKEVTLPSKVVNIHTLTLDSFSQVNSDKLLEQLSIYKESLSDSVEQYISEFEGSFQLAQITVSCSKGTYIRQLARDIGEELGSAAMLRSLKRTKVGPWSLLEAKTINELQADK</sequence>
<evidence type="ECO:0000256" key="4">
    <source>
        <dbReference type="ARBA" id="ARBA00023235"/>
    </source>
</evidence>
<dbReference type="InterPro" id="IPR018247">
    <property type="entry name" value="EF_Hand_1_Ca_BS"/>
</dbReference>
<dbReference type="GO" id="GO:0160148">
    <property type="term" value="F:tRNA pseudouridine(55) synthase activity"/>
    <property type="evidence" value="ECO:0007669"/>
    <property type="project" value="UniProtKB-EC"/>
</dbReference>
<dbReference type="Pfam" id="PF01509">
    <property type="entry name" value="TruB_N"/>
    <property type="match status" value="1"/>
</dbReference>
<evidence type="ECO:0000256" key="1">
    <source>
        <dbReference type="ARBA" id="ARBA00000385"/>
    </source>
</evidence>
<dbReference type="InterPro" id="IPR014780">
    <property type="entry name" value="tRNA_psdUridine_synth_TruB"/>
</dbReference>
<dbReference type="SUPFAM" id="SSF55120">
    <property type="entry name" value="Pseudouridine synthase"/>
    <property type="match status" value="1"/>
</dbReference>
<dbReference type="NCBIfam" id="TIGR00431">
    <property type="entry name" value="TruB"/>
    <property type="match status" value="1"/>
</dbReference>
<feature type="active site" description="Nucleophile" evidence="5">
    <location>
        <position position="55"/>
    </location>
</feature>
<dbReference type="GO" id="GO:0031119">
    <property type="term" value="P:tRNA pseudouridine synthesis"/>
    <property type="evidence" value="ECO:0007669"/>
    <property type="project" value="UniProtKB-UniRule"/>
</dbReference>
<comment type="function">
    <text evidence="5">Responsible for synthesis of pseudouridine from uracil-55 in the psi GC loop of transfer RNAs.</text>
</comment>
<gene>
    <name evidence="5 7" type="primary">truB</name>
    <name evidence="7" type="ORF">KC678_04240</name>
</gene>
<dbReference type="Proteomes" id="UP000775877">
    <property type="component" value="Unassembled WGS sequence"/>
</dbReference>
<dbReference type="Gene3D" id="3.30.2350.10">
    <property type="entry name" value="Pseudouridine synthase"/>
    <property type="match status" value="1"/>
</dbReference>
<accession>A0A955RGS0</accession>
<comment type="catalytic activity">
    <reaction evidence="1 5">
        <text>uridine(55) in tRNA = pseudouridine(55) in tRNA</text>
        <dbReference type="Rhea" id="RHEA:42532"/>
        <dbReference type="Rhea" id="RHEA-COMP:10101"/>
        <dbReference type="Rhea" id="RHEA-COMP:10102"/>
        <dbReference type="ChEBI" id="CHEBI:65314"/>
        <dbReference type="ChEBI" id="CHEBI:65315"/>
        <dbReference type="EC" id="5.4.99.25"/>
    </reaction>
</comment>
<name>A0A955RGS0_9BACT</name>
<dbReference type="InterPro" id="IPR020103">
    <property type="entry name" value="PsdUridine_synth_cat_dom_sf"/>
</dbReference>
<evidence type="ECO:0000256" key="5">
    <source>
        <dbReference type="HAMAP-Rule" id="MF_01080"/>
    </source>
</evidence>
<comment type="similarity">
    <text evidence="2 5">Belongs to the pseudouridine synthase TruB family. Type 1 subfamily.</text>
</comment>
<dbReference type="InterPro" id="IPR002501">
    <property type="entry name" value="PsdUridine_synth_N"/>
</dbReference>
<dbReference type="PROSITE" id="PS00018">
    <property type="entry name" value="EF_HAND_1"/>
    <property type="match status" value="1"/>
</dbReference>
<feature type="domain" description="Pseudouridine synthase II N-terminal" evidence="6">
    <location>
        <begin position="40"/>
        <end position="163"/>
    </location>
</feature>
<evidence type="ECO:0000259" key="6">
    <source>
        <dbReference type="Pfam" id="PF01509"/>
    </source>
</evidence>
<evidence type="ECO:0000313" key="8">
    <source>
        <dbReference type="Proteomes" id="UP000775877"/>
    </source>
</evidence>
<dbReference type="AlphaFoldDB" id="A0A955RGS0"/>
<dbReference type="GO" id="GO:1990481">
    <property type="term" value="P:mRNA pseudouridine synthesis"/>
    <property type="evidence" value="ECO:0007669"/>
    <property type="project" value="TreeGrafter"/>
</dbReference>
<reference evidence="7" key="2">
    <citation type="journal article" date="2021" name="Microbiome">
        <title>Successional dynamics and alternative stable states in a saline activated sludge microbial community over 9 years.</title>
        <authorList>
            <person name="Wang Y."/>
            <person name="Ye J."/>
            <person name="Ju F."/>
            <person name="Liu L."/>
            <person name="Boyd J.A."/>
            <person name="Deng Y."/>
            <person name="Parks D.H."/>
            <person name="Jiang X."/>
            <person name="Yin X."/>
            <person name="Woodcroft B.J."/>
            <person name="Tyson G.W."/>
            <person name="Hugenholtz P."/>
            <person name="Polz M.F."/>
            <person name="Zhang T."/>
        </authorList>
    </citation>
    <scope>NUCLEOTIDE SEQUENCE</scope>
    <source>
        <strain evidence="7">HKST-UBA13</strain>
    </source>
</reference>
<dbReference type="CDD" id="cd02573">
    <property type="entry name" value="PseudoU_synth_EcTruB"/>
    <property type="match status" value="1"/>
</dbReference>
<dbReference type="HAMAP" id="MF_01080">
    <property type="entry name" value="TruB_bact"/>
    <property type="match status" value="1"/>
</dbReference>
<evidence type="ECO:0000256" key="3">
    <source>
        <dbReference type="ARBA" id="ARBA00022694"/>
    </source>
</evidence>
<evidence type="ECO:0000313" key="7">
    <source>
        <dbReference type="EMBL" id="MCA9381448.1"/>
    </source>
</evidence>
<reference evidence="7" key="1">
    <citation type="submission" date="2020-04" db="EMBL/GenBank/DDBJ databases">
        <authorList>
            <person name="Zhang T."/>
        </authorList>
    </citation>
    <scope>NUCLEOTIDE SEQUENCE</scope>
    <source>
        <strain evidence="7">HKST-UBA13</strain>
    </source>
</reference>
<comment type="caution">
    <text evidence="7">The sequence shown here is derived from an EMBL/GenBank/DDBJ whole genome shotgun (WGS) entry which is preliminary data.</text>
</comment>
<dbReference type="EC" id="5.4.99.25" evidence="5"/>
<dbReference type="PANTHER" id="PTHR13767:SF2">
    <property type="entry name" value="PSEUDOURIDYLATE SYNTHASE TRUB1"/>
    <property type="match status" value="1"/>
</dbReference>
<dbReference type="PANTHER" id="PTHR13767">
    <property type="entry name" value="TRNA-PSEUDOURIDINE SYNTHASE"/>
    <property type="match status" value="1"/>
</dbReference>
<organism evidence="7 8">
    <name type="scientific">Candidatus Dojkabacteria bacterium</name>
    <dbReference type="NCBI Taxonomy" id="2099670"/>
    <lineage>
        <taxon>Bacteria</taxon>
        <taxon>Candidatus Dojkabacteria</taxon>
    </lineage>
</organism>
<dbReference type="EMBL" id="JAGQLJ010000105">
    <property type="protein sequence ID" value="MCA9381448.1"/>
    <property type="molecule type" value="Genomic_DNA"/>
</dbReference>
<proteinExistence type="inferred from homology"/>
<keyword evidence="3 5" id="KW-0819">tRNA processing</keyword>